<gene>
    <name evidence="1" type="ORF">BED47_10545</name>
</gene>
<evidence type="ECO:0000313" key="2">
    <source>
        <dbReference type="Proteomes" id="UP000094580"/>
    </source>
</evidence>
<organism evidence="1 2">
    <name type="scientific">Gottfriedia luciferensis</name>
    <dbReference type="NCBI Taxonomy" id="178774"/>
    <lineage>
        <taxon>Bacteria</taxon>
        <taxon>Bacillati</taxon>
        <taxon>Bacillota</taxon>
        <taxon>Bacilli</taxon>
        <taxon>Bacillales</taxon>
        <taxon>Bacillaceae</taxon>
        <taxon>Gottfriedia</taxon>
    </lineage>
</organism>
<sequence length="364" mass="42587">MSLPKNPIQLMPKVYKAVFPLVHQELNYWRNFAMTIPDPELRKQALMSIDTKTFHCEGGAILALLSEKNLKPVIEFIVAYQTISDYLDNLCDRSTSLDPVDFEALHESMIDAVKCQKSDQMYYRFREEQDDGGYLSALVSKCHSSLNQSKHYEGIKEYLVQLADYYCKLQIHKHVKKEERVPRLTKWFEKYQPELSDLEWYEFSACAGSTLGIFCLVSYSFNEMITEKLFEQVYKSYFPYVQGLHILLDYVIDQKEDEEGGDLNFCSYYPSKDVMLNRIEYFSTKSDQALKDLKDYRFHRMICQGLLGIYLADKKMAGPDEMKRIRRGIVKNGGLTSFFFYGNAKLYFKLKELKASNRRVKESV</sequence>
<name>A0ABX2ZUZ7_9BACI</name>
<keyword evidence="2" id="KW-1185">Reference proteome</keyword>
<dbReference type="Proteomes" id="UP000094580">
    <property type="component" value="Unassembled WGS sequence"/>
</dbReference>
<evidence type="ECO:0000313" key="1">
    <source>
        <dbReference type="EMBL" id="ODG90873.1"/>
    </source>
</evidence>
<proteinExistence type="predicted"/>
<reference evidence="1 2" key="1">
    <citation type="submission" date="2016-07" db="EMBL/GenBank/DDBJ databases">
        <authorList>
            <person name="Townsley L."/>
            <person name="Shank E.A."/>
        </authorList>
    </citation>
    <scope>NUCLEOTIDE SEQUENCE [LARGE SCALE GENOMIC DNA]</scope>
    <source>
        <strain evidence="1 2">CH01</strain>
    </source>
</reference>
<comment type="caution">
    <text evidence="1">The sequence shown here is derived from an EMBL/GenBank/DDBJ whole genome shotgun (WGS) entry which is preliminary data.</text>
</comment>
<dbReference type="Pfam" id="PF10776">
    <property type="entry name" value="DUF2600"/>
    <property type="match status" value="1"/>
</dbReference>
<dbReference type="RefSeq" id="WP_069034735.1">
    <property type="nucleotide sequence ID" value="NZ_MDKC01000033.1"/>
</dbReference>
<accession>A0ABX2ZUZ7</accession>
<protein>
    <submittedName>
        <fullName evidence="1">Tetraprenyl-beta-curcumene synthase</fullName>
    </submittedName>
</protein>
<dbReference type="EMBL" id="MDKC01000033">
    <property type="protein sequence ID" value="ODG90873.1"/>
    <property type="molecule type" value="Genomic_DNA"/>
</dbReference>
<dbReference type="InterPro" id="IPR019712">
    <property type="entry name" value="YtpB-like"/>
</dbReference>